<dbReference type="GO" id="GO:0004540">
    <property type="term" value="F:RNA nuclease activity"/>
    <property type="evidence" value="ECO:0007669"/>
    <property type="project" value="TreeGrafter"/>
</dbReference>
<feature type="chain" id="PRO_5034893190" description="Ribonuclease A-domain domain-containing protein" evidence="4">
    <location>
        <begin position="23"/>
        <end position="219"/>
    </location>
</feature>
<keyword evidence="7" id="KW-1185">Reference proteome</keyword>
<evidence type="ECO:0000256" key="3">
    <source>
        <dbReference type="ARBA" id="ARBA00022525"/>
    </source>
</evidence>
<dbReference type="GeneTree" id="ENSGT00940000163695"/>
<dbReference type="Gene3D" id="3.10.130.10">
    <property type="entry name" value="Ribonuclease A-like domain"/>
    <property type="match status" value="1"/>
</dbReference>
<sequence length="219" mass="23805">MAPARAGFGPLLLLLLLGLWVAEDPLSASPGSMTPAQWFETQHVQPSPQGCNTAMRKISKFSKRCKDLNTSLHDTFLHTMLAHVAHICTTKNINCPTSLGMNCHNSSVQMPVTSWNLIGNAPYSLYKLPNDQTQSLWSPCPVVTQSSLLHVITGQYHMVLVHLHEIIETLGQHYGPCSLAKAHSYNHSPGLTSTLAISLSPHGTRPQPPLSLAQLGDSC</sequence>
<dbReference type="PANTHER" id="PTHR11437">
    <property type="entry name" value="RIBONUCLEASE"/>
    <property type="match status" value="1"/>
</dbReference>
<dbReference type="GO" id="GO:0050832">
    <property type="term" value="P:defense response to fungus"/>
    <property type="evidence" value="ECO:0007669"/>
    <property type="project" value="TreeGrafter"/>
</dbReference>
<comment type="subcellular location">
    <subcellularLocation>
        <location evidence="1">Secreted</location>
    </subcellularLocation>
</comment>
<proteinExistence type="inferred from homology"/>
<evidence type="ECO:0000259" key="5">
    <source>
        <dbReference type="SMART" id="SM00092"/>
    </source>
</evidence>
<dbReference type="Pfam" id="PF00074">
    <property type="entry name" value="RnaseA"/>
    <property type="match status" value="1"/>
</dbReference>
<evidence type="ECO:0000256" key="1">
    <source>
        <dbReference type="ARBA" id="ARBA00004613"/>
    </source>
</evidence>
<organism evidence="6 7">
    <name type="scientific">Moschus moschiferus</name>
    <name type="common">Siberian musk deer</name>
    <name type="synonym">Moschus sibiricus</name>
    <dbReference type="NCBI Taxonomy" id="68415"/>
    <lineage>
        <taxon>Eukaryota</taxon>
        <taxon>Metazoa</taxon>
        <taxon>Chordata</taxon>
        <taxon>Craniata</taxon>
        <taxon>Vertebrata</taxon>
        <taxon>Euteleostomi</taxon>
        <taxon>Mammalia</taxon>
        <taxon>Eutheria</taxon>
        <taxon>Laurasiatheria</taxon>
        <taxon>Artiodactyla</taxon>
        <taxon>Ruminantia</taxon>
        <taxon>Pecora</taxon>
        <taxon>Moschidae</taxon>
        <taxon>Moschus</taxon>
    </lineage>
</organism>
<protein>
    <recommendedName>
        <fullName evidence="5">Ribonuclease A-domain domain-containing protein</fullName>
    </recommendedName>
</protein>
<dbReference type="InterPro" id="IPR001427">
    <property type="entry name" value="RNaseA"/>
</dbReference>
<dbReference type="GO" id="GO:0050830">
    <property type="term" value="P:defense response to Gram-positive bacterium"/>
    <property type="evidence" value="ECO:0007669"/>
    <property type="project" value="TreeGrafter"/>
</dbReference>
<dbReference type="AlphaFoldDB" id="A0A8C6DGI2"/>
<dbReference type="InterPro" id="IPR036816">
    <property type="entry name" value="RNaseA-like_dom_sf"/>
</dbReference>
<evidence type="ECO:0000256" key="4">
    <source>
        <dbReference type="SAM" id="SignalP"/>
    </source>
</evidence>
<evidence type="ECO:0000313" key="6">
    <source>
        <dbReference type="Ensembl" id="ENSMMSP00000011259.1"/>
    </source>
</evidence>
<dbReference type="GO" id="GO:0050829">
    <property type="term" value="P:defense response to Gram-negative bacterium"/>
    <property type="evidence" value="ECO:0007669"/>
    <property type="project" value="TreeGrafter"/>
</dbReference>
<keyword evidence="4" id="KW-0732">Signal</keyword>
<comment type="similarity">
    <text evidence="2">Belongs to the pancreatic ribonuclease family.</text>
</comment>
<evidence type="ECO:0000256" key="2">
    <source>
        <dbReference type="ARBA" id="ARBA00005600"/>
    </source>
</evidence>
<feature type="signal peptide" evidence="4">
    <location>
        <begin position="1"/>
        <end position="22"/>
    </location>
</feature>
<dbReference type="InterPro" id="IPR023412">
    <property type="entry name" value="RNaseA_domain"/>
</dbReference>
<dbReference type="SMART" id="SM00092">
    <property type="entry name" value="RNAse_Pc"/>
    <property type="match status" value="1"/>
</dbReference>
<dbReference type="Proteomes" id="UP000694544">
    <property type="component" value="Unplaced"/>
</dbReference>
<dbReference type="SUPFAM" id="SSF54076">
    <property type="entry name" value="RNase A-like"/>
    <property type="match status" value="1"/>
</dbReference>
<evidence type="ECO:0000313" key="7">
    <source>
        <dbReference type="Proteomes" id="UP000694544"/>
    </source>
</evidence>
<feature type="domain" description="Ribonuclease A-domain" evidence="5">
    <location>
        <begin position="32"/>
        <end position="167"/>
    </location>
</feature>
<reference evidence="6" key="2">
    <citation type="submission" date="2025-09" db="UniProtKB">
        <authorList>
            <consortium name="Ensembl"/>
        </authorList>
    </citation>
    <scope>IDENTIFICATION</scope>
</reference>
<dbReference type="PANTHER" id="PTHR11437:SF31">
    <property type="entry name" value="RIBONUCLEASE 7"/>
    <property type="match status" value="1"/>
</dbReference>
<dbReference type="GO" id="GO:0005615">
    <property type="term" value="C:extracellular space"/>
    <property type="evidence" value="ECO:0007669"/>
    <property type="project" value="TreeGrafter"/>
</dbReference>
<dbReference type="GO" id="GO:0045087">
    <property type="term" value="P:innate immune response"/>
    <property type="evidence" value="ECO:0007669"/>
    <property type="project" value="TreeGrafter"/>
</dbReference>
<reference evidence="6" key="1">
    <citation type="submission" date="2025-08" db="UniProtKB">
        <authorList>
            <consortium name="Ensembl"/>
        </authorList>
    </citation>
    <scope>IDENTIFICATION</scope>
</reference>
<accession>A0A8C6DGI2</accession>
<dbReference type="Ensembl" id="ENSMMST00000012429.1">
    <property type="protein sequence ID" value="ENSMMSP00000011259.1"/>
    <property type="gene ID" value="ENSMMSG00000008633.1"/>
</dbReference>
<name>A0A8C6DGI2_MOSMO</name>
<keyword evidence="3" id="KW-0964">Secreted</keyword>
<dbReference type="GO" id="GO:0003676">
    <property type="term" value="F:nucleic acid binding"/>
    <property type="evidence" value="ECO:0007669"/>
    <property type="project" value="InterPro"/>
</dbReference>